<sequence length="309" mass="36865">MKMKTGKLLALLVCLFLMGCLLIIRNIPNKDSAHNISPKPKMDIFAKVLQNWPKDKPKAFIYFLLQDNPERMQKFWKALESLEKFFNLKYNYPIIIFHESSFKNTTKKEIKSRTQNIVIFQLVEFMIPSFINSSKLMKSKVCYRDIGYKHMCRFHSKQVPQHPVMKKFDFYLRLDDDSLFLKPINYDIFRYFRDNNYMYGYLIMTQDQARCVTGLWESTEKYCKKNNIIPKFAWKKNTIFYNNFEISRTSIWSGDAYSKYIDYIDSLGGIYYNRWGDAPIKSLALSIFVQRSKITKMPHISYEHQGIRS</sequence>
<organism evidence="3 4">
    <name type="scientific">Owenia fusiformis</name>
    <name type="common">Polychaete worm</name>
    <dbReference type="NCBI Taxonomy" id="6347"/>
    <lineage>
        <taxon>Eukaryota</taxon>
        <taxon>Metazoa</taxon>
        <taxon>Spiralia</taxon>
        <taxon>Lophotrochozoa</taxon>
        <taxon>Annelida</taxon>
        <taxon>Polychaeta</taxon>
        <taxon>Sedentaria</taxon>
        <taxon>Canalipalpata</taxon>
        <taxon>Sabellida</taxon>
        <taxon>Oweniida</taxon>
        <taxon>Oweniidae</taxon>
        <taxon>Owenia</taxon>
    </lineage>
</organism>
<dbReference type="Gene3D" id="3.90.550.10">
    <property type="entry name" value="Spore Coat Polysaccharide Biosynthesis Protein SpsA, Chain A"/>
    <property type="match status" value="1"/>
</dbReference>
<dbReference type="PANTHER" id="PTHR31121">
    <property type="entry name" value="ALPHA-1,2 MANNOSYLTRANSFERASE KTR1"/>
    <property type="match status" value="1"/>
</dbReference>
<dbReference type="PANTHER" id="PTHR31121:SF6">
    <property type="entry name" value="ALPHA-1,2 MANNOSYLTRANSFERASE KTR1"/>
    <property type="match status" value="1"/>
</dbReference>
<gene>
    <name evidence="3" type="ORF">OFUS_LOCUS15864</name>
</gene>
<evidence type="ECO:0000256" key="1">
    <source>
        <dbReference type="ARBA" id="ARBA00007677"/>
    </source>
</evidence>
<dbReference type="InterPro" id="IPR029044">
    <property type="entry name" value="Nucleotide-diphossugar_trans"/>
</dbReference>
<comment type="similarity">
    <text evidence="1">Belongs to the glycosyltransferase 15 family.</text>
</comment>
<keyword evidence="2" id="KW-0808">Transferase</keyword>
<protein>
    <submittedName>
        <fullName evidence="3">Uncharacterized protein</fullName>
    </submittedName>
</protein>
<dbReference type="OrthoDB" id="439943at2759"/>
<dbReference type="GO" id="GO:0016020">
    <property type="term" value="C:membrane"/>
    <property type="evidence" value="ECO:0007669"/>
    <property type="project" value="InterPro"/>
</dbReference>
<dbReference type="GO" id="GO:0005794">
    <property type="term" value="C:Golgi apparatus"/>
    <property type="evidence" value="ECO:0007669"/>
    <property type="project" value="TreeGrafter"/>
</dbReference>
<proteinExistence type="inferred from homology"/>
<name>A0A8J1XY18_OWEFU</name>
<dbReference type="InterPro" id="IPR002685">
    <property type="entry name" value="Glyco_trans_15"/>
</dbReference>
<dbReference type="Proteomes" id="UP000749559">
    <property type="component" value="Unassembled WGS sequence"/>
</dbReference>
<dbReference type="EMBL" id="CAIIXF020000008">
    <property type="protein sequence ID" value="CAH1790690.1"/>
    <property type="molecule type" value="Genomic_DNA"/>
</dbReference>
<dbReference type="PROSITE" id="PS51257">
    <property type="entry name" value="PROKAR_LIPOPROTEIN"/>
    <property type="match status" value="1"/>
</dbReference>
<keyword evidence="4" id="KW-1185">Reference proteome</keyword>
<dbReference type="GO" id="GO:0006487">
    <property type="term" value="P:protein N-linked glycosylation"/>
    <property type="evidence" value="ECO:0007669"/>
    <property type="project" value="TreeGrafter"/>
</dbReference>
<evidence type="ECO:0000313" key="3">
    <source>
        <dbReference type="EMBL" id="CAH1790690.1"/>
    </source>
</evidence>
<comment type="caution">
    <text evidence="3">The sequence shown here is derived from an EMBL/GenBank/DDBJ whole genome shotgun (WGS) entry which is preliminary data.</text>
</comment>
<dbReference type="AlphaFoldDB" id="A0A8J1XY18"/>
<evidence type="ECO:0000313" key="4">
    <source>
        <dbReference type="Proteomes" id="UP000749559"/>
    </source>
</evidence>
<dbReference type="SUPFAM" id="SSF53448">
    <property type="entry name" value="Nucleotide-diphospho-sugar transferases"/>
    <property type="match status" value="1"/>
</dbReference>
<reference evidence="3" key="1">
    <citation type="submission" date="2022-03" db="EMBL/GenBank/DDBJ databases">
        <authorList>
            <person name="Martin C."/>
        </authorList>
    </citation>
    <scope>NUCLEOTIDE SEQUENCE</scope>
</reference>
<dbReference type="GO" id="GO:0000026">
    <property type="term" value="F:alpha-1,2-mannosyltransferase activity"/>
    <property type="evidence" value="ECO:0007669"/>
    <property type="project" value="TreeGrafter"/>
</dbReference>
<evidence type="ECO:0000256" key="2">
    <source>
        <dbReference type="ARBA" id="ARBA00022679"/>
    </source>
</evidence>
<accession>A0A8J1XY18</accession>
<dbReference type="GO" id="GO:0000032">
    <property type="term" value="P:cell wall mannoprotein biosynthetic process"/>
    <property type="evidence" value="ECO:0007669"/>
    <property type="project" value="TreeGrafter"/>
</dbReference>
<dbReference type="Pfam" id="PF01793">
    <property type="entry name" value="Glyco_transf_15"/>
    <property type="match status" value="1"/>
</dbReference>